<evidence type="ECO:0000256" key="4">
    <source>
        <dbReference type="ARBA" id="ARBA00017099"/>
    </source>
</evidence>
<dbReference type="Proteomes" id="UP001595453">
    <property type="component" value="Unassembled WGS sequence"/>
</dbReference>
<dbReference type="GO" id="GO:0008831">
    <property type="term" value="F:dTDP-4-dehydrorhamnose reductase activity"/>
    <property type="evidence" value="ECO:0007669"/>
    <property type="project" value="UniProtKB-EC"/>
</dbReference>
<evidence type="ECO:0000259" key="7">
    <source>
        <dbReference type="Pfam" id="PF04321"/>
    </source>
</evidence>
<feature type="domain" description="RmlD-like substrate binding" evidence="7">
    <location>
        <begin position="1"/>
        <end position="281"/>
    </location>
</feature>
<dbReference type="RefSeq" id="WP_377127128.1">
    <property type="nucleotide sequence ID" value="NZ_JBHRSD010000034.1"/>
</dbReference>
<evidence type="ECO:0000256" key="6">
    <source>
        <dbReference type="RuleBase" id="RU364082"/>
    </source>
</evidence>
<comment type="caution">
    <text evidence="8">The sequence shown here is derived from an EMBL/GenBank/DDBJ whole genome shotgun (WGS) entry which is preliminary data.</text>
</comment>
<dbReference type="NCBIfam" id="TIGR01214">
    <property type="entry name" value="rmlD"/>
    <property type="match status" value="1"/>
</dbReference>
<sequence length="284" mass="30969">MKVLVTGANGQLGQALKATKPAHIELLGMTREQLDLANPTQVFAVITAVKPRVIINTAAFTRVDDAEQNPQLAMAINADGPAALAEAANAVGAHIIHLSTDYVFDGDALTPYAPEVPLNPKTEYGKSKAVGEALLAKKAKSYQIVRTAWLFSEYGHNFVKTILRLAEKQQALRIVADQVGCPTYAGHLAEYLWWQALNPAVMPKLQHFCGDHAVSWAEFAAQIVLAAIKQGRLKRAPDIIPISSSEYASKTPRPRYSVLQNNALPICRDWRVGIEQTIAALQQQ</sequence>
<organism evidence="8 9">
    <name type="scientific">Pseudoalteromonas fenneropenaei</name>
    <dbReference type="NCBI Taxonomy" id="1737459"/>
    <lineage>
        <taxon>Bacteria</taxon>
        <taxon>Pseudomonadati</taxon>
        <taxon>Pseudomonadota</taxon>
        <taxon>Gammaproteobacteria</taxon>
        <taxon>Alteromonadales</taxon>
        <taxon>Pseudoalteromonadaceae</taxon>
        <taxon>Pseudoalteromonas</taxon>
    </lineage>
</organism>
<keyword evidence="6" id="KW-0521">NADP</keyword>
<dbReference type="SUPFAM" id="SSF51735">
    <property type="entry name" value="NAD(P)-binding Rossmann-fold domains"/>
    <property type="match status" value="1"/>
</dbReference>
<evidence type="ECO:0000256" key="5">
    <source>
        <dbReference type="ARBA" id="ARBA00048200"/>
    </source>
</evidence>
<name>A0ABV7CNK2_9GAMM</name>
<evidence type="ECO:0000256" key="2">
    <source>
        <dbReference type="ARBA" id="ARBA00010944"/>
    </source>
</evidence>
<evidence type="ECO:0000313" key="9">
    <source>
        <dbReference type="Proteomes" id="UP001595453"/>
    </source>
</evidence>
<evidence type="ECO:0000256" key="3">
    <source>
        <dbReference type="ARBA" id="ARBA00012929"/>
    </source>
</evidence>
<keyword evidence="9" id="KW-1185">Reference proteome</keyword>
<dbReference type="EC" id="1.1.1.133" evidence="3 6"/>
<comment type="cofactor">
    <cofactor evidence="6">
        <name>Mg(2+)</name>
        <dbReference type="ChEBI" id="CHEBI:18420"/>
    </cofactor>
    <text evidence="6">Binds 1 Mg(2+) ion per monomer.</text>
</comment>
<dbReference type="InterPro" id="IPR029903">
    <property type="entry name" value="RmlD-like-bd"/>
</dbReference>
<dbReference type="PANTHER" id="PTHR10491:SF4">
    <property type="entry name" value="METHIONINE ADENOSYLTRANSFERASE 2 SUBUNIT BETA"/>
    <property type="match status" value="1"/>
</dbReference>
<evidence type="ECO:0000313" key="8">
    <source>
        <dbReference type="EMBL" id="MFC3034230.1"/>
    </source>
</evidence>
<dbReference type="Gene3D" id="3.90.25.10">
    <property type="entry name" value="UDP-galactose 4-epimerase, domain 1"/>
    <property type="match status" value="1"/>
</dbReference>
<dbReference type="EMBL" id="JBHRSD010000034">
    <property type="protein sequence ID" value="MFC3034230.1"/>
    <property type="molecule type" value="Genomic_DNA"/>
</dbReference>
<dbReference type="Gene3D" id="3.40.50.720">
    <property type="entry name" value="NAD(P)-binding Rossmann-like Domain"/>
    <property type="match status" value="1"/>
</dbReference>
<dbReference type="PANTHER" id="PTHR10491">
    <property type="entry name" value="DTDP-4-DEHYDRORHAMNOSE REDUCTASE"/>
    <property type="match status" value="1"/>
</dbReference>
<comment type="pathway">
    <text evidence="1 6">Carbohydrate biosynthesis; dTDP-L-rhamnose biosynthesis.</text>
</comment>
<dbReference type="Pfam" id="PF04321">
    <property type="entry name" value="RmlD_sub_bind"/>
    <property type="match status" value="1"/>
</dbReference>
<comment type="catalytic activity">
    <reaction evidence="5 6">
        <text>dTDP-beta-L-rhamnose + NADP(+) = dTDP-4-dehydro-beta-L-rhamnose + NADPH + H(+)</text>
        <dbReference type="Rhea" id="RHEA:21796"/>
        <dbReference type="ChEBI" id="CHEBI:15378"/>
        <dbReference type="ChEBI" id="CHEBI:57510"/>
        <dbReference type="ChEBI" id="CHEBI:57783"/>
        <dbReference type="ChEBI" id="CHEBI:58349"/>
        <dbReference type="ChEBI" id="CHEBI:62830"/>
        <dbReference type="EC" id="1.1.1.133"/>
    </reaction>
</comment>
<comment type="similarity">
    <text evidence="2 6">Belongs to the dTDP-4-dehydrorhamnose reductase family.</text>
</comment>
<reference evidence="9" key="1">
    <citation type="journal article" date="2019" name="Int. J. Syst. Evol. Microbiol.">
        <title>The Global Catalogue of Microorganisms (GCM) 10K type strain sequencing project: providing services to taxonomists for standard genome sequencing and annotation.</title>
        <authorList>
            <consortium name="The Broad Institute Genomics Platform"/>
            <consortium name="The Broad Institute Genome Sequencing Center for Infectious Disease"/>
            <person name="Wu L."/>
            <person name="Ma J."/>
        </authorList>
    </citation>
    <scope>NUCLEOTIDE SEQUENCE [LARGE SCALE GENOMIC DNA]</scope>
    <source>
        <strain evidence="9">KCTC 42730</strain>
    </source>
</reference>
<dbReference type="CDD" id="cd05254">
    <property type="entry name" value="dTDP_HR_like_SDR_e"/>
    <property type="match status" value="1"/>
</dbReference>
<accession>A0ABV7CNK2</accession>
<evidence type="ECO:0000256" key="1">
    <source>
        <dbReference type="ARBA" id="ARBA00004781"/>
    </source>
</evidence>
<dbReference type="InterPro" id="IPR005913">
    <property type="entry name" value="dTDP_dehydrorham_reduct"/>
</dbReference>
<dbReference type="InterPro" id="IPR036291">
    <property type="entry name" value="NAD(P)-bd_dom_sf"/>
</dbReference>
<protein>
    <recommendedName>
        <fullName evidence="4 6">dTDP-4-dehydrorhamnose reductase</fullName>
        <ecNumber evidence="3 6">1.1.1.133</ecNumber>
    </recommendedName>
</protein>
<proteinExistence type="inferred from homology"/>
<gene>
    <name evidence="8" type="primary">rfbD</name>
    <name evidence="8" type="ORF">ACFOEE_17115</name>
</gene>
<keyword evidence="6 8" id="KW-0560">Oxidoreductase</keyword>
<comment type="function">
    <text evidence="6">Catalyzes the reduction of dTDP-6-deoxy-L-lyxo-4-hexulose to yield dTDP-L-rhamnose.</text>
</comment>